<protein>
    <recommendedName>
        <fullName evidence="4">Pectinesterase inhibitor domain-containing protein</fullName>
    </recommendedName>
</protein>
<evidence type="ECO:0000313" key="2">
    <source>
        <dbReference type="EnsemblPlants" id="OBART09G04630.1"/>
    </source>
</evidence>
<dbReference type="Proteomes" id="UP000026960">
    <property type="component" value="Chromosome 9"/>
</dbReference>
<dbReference type="Gramene" id="OBART09G04630.1">
    <property type="protein sequence ID" value="OBART09G04630.1"/>
    <property type="gene ID" value="OBART09G04630"/>
</dbReference>
<evidence type="ECO:0008006" key="4">
    <source>
        <dbReference type="Google" id="ProtNLM"/>
    </source>
</evidence>
<dbReference type="EnsemblPlants" id="OBART09G04630.1">
    <property type="protein sequence ID" value="OBART09G04630.1"/>
    <property type="gene ID" value="OBART09G04630"/>
</dbReference>
<evidence type="ECO:0000256" key="1">
    <source>
        <dbReference type="SAM" id="SignalP"/>
    </source>
</evidence>
<keyword evidence="3" id="KW-1185">Reference proteome</keyword>
<reference evidence="2" key="1">
    <citation type="journal article" date="2009" name="Rice">
        <title>De Novo Next Generation Sequencing of Plant Genomes.</title>
        <authorList>
            <person name="Rounsley S."/>
            <person name="Marri P.R."/>
            <person name="Yu Y."/>
            <person name="He R."/>
            <person name="Sisneros N."/>
            <person name="Goicoechea J.L."/>
            <person name="Lee S.J."/>
            <person name="Angelova A."/>
            <person name="Kudrna D."/>
            <person name="Luo M."/>
            <person name="Affourtit J."/>
            <person name="Desany B."/>
            <person name="Knight J."/>
            <person name="Niazi F."/>
            <person name="Egholm M."/>
            <person name="Wing R.A."/>
        </authorList>
    </citation>
    <scope>NUCLEOTIDE SEQUENCE [LARGE SCALE GENOMIC DNA]</scope>
    <source>
        <strain evidence="2">cv. IRGC 105608</strain>
    </source>
</reference>
<reference evidence="2" key="2">
    <citation type="submission" date="2015-03" db="UniProtKB">
        <authorList>
            <consortium name="EnsemblPlants"/>
        </authorList>
    </citation>
    <scope>IDENTIFICATION</scope>
</reference>
<name>A0A0D3H4Y0_9ORYZ</name>
<dbReference type="PaxDb" id="65489-OBART09G04630.1"/>
<sequence length="127" mass="13366">MPKSNTKVIFLVAAVTFTVFLLLTVPAIASDEQNPVGSSTAALTVHGGTPLQQGGDSKVTPQCTTTIDAFQVLRLAFVGSTTYANHVKLAIVKSISPSRGNRKASTAVAGILVHSKLARHMHERGRS</sequence>
<feature type="chain" id="PRO_5002263203" description="Pectinesterase inhibitor domain-containing protein" evidence="1">
    <location>
        <begin position="30"/>
        <end position="127"/>
    </location>
</feature>
<dbReference type="AlphaFoldDB" id="A0A0D3H4Y0"/>
<organism evidence="2">
    <name type="scientific">Oryza barthii</name>
    <dbReference type="NCBI Taxonomy" id="65489"/>
    <lineage>
        <taxon>Eukaryota</taxon>
        <taxon>Viridiplantae</taxon>
        <taxon>Streptophyta</taxon>
        <taxon>Embryophyta</taxon>
        <taxon>Tracheophyta</taxon>
        <taxon>Spermatophyta</taxon>
        <taxon>Magnoliopsida</taxon>
        <taxon>Liliopsida</taxon>
        <taxon>Poales</taxon>
        <taxon>Poaceae</taxon>
        <taxon>BOP clade</taxon>
        <taxon>Oryzoideae</taxon>
        <taxon>Oryzeae</taxon>
        <taxon>Oryzinae</taxon>
        <taxon>Oryza</taxon>
    </lineage>
</organism>
<feature type="signal peptide" evidence="1">
    <location>
        <begin position="1"/>
        <end position="29"/>
    </location>
</feature>
<proteinExistence type="predicted"/>
<keyword evidence="1" id="KW-0732">Signal</keyword>
<dbReference type="HOGENOM" id="CLU_1973913_0_0_1"/>
<accession>A0A0D3H4Y0</accession>
<evidence type="ECO:0000313" key="3">
    <source>
        <dbReference type="Proteomes" id="UP000026960"/>
    </source>
</evidence>